<keyword evidence="2" id="KW-1185">Reference proteome</keyword>
<evidence type="ECO:0000313" key="1">
    <source>
        <dbReference type="EMBL" id="KAI4330959.1"/>
    </source>
</evidence>
<evidence type="ECO:0000313" key="2">
    <source>
        <dbReference type="Proteomes" id="UP001057402"/>
    </source>
</evidence>
<reference evidence="2" key="1">
    <citation type="journal article" date="2023" name="Front. Plant Sci.">
        <title>Chromosomal-level genome assembly of Melastoma candidum provides insights into trichome evolution.</title>
        <authorList>
            <person name="Zhong Y."/>
            <person name="Wu W."/>
            <person name="Sun C."/>
            <person name="Zou P."/>
            <person name="Liu Y."/>
            <person name="Dai S."/>
            <person name="Zhou R."/>
        </authorList>
    </citation>
    <scope>NUCLEOTIDE SEQUENCE [LARGE SCALE GENOMIC DNA]</scope>
</reference>
<comment type="caution">
    <text evidence="1">The sequence shown here is derived from an EMBL/GenBank/DDBJ whole genome shotgun (WGS) entry which is preliminary data.</text>
</comment>
<protein>
    <submittedName>
        <fullName evidence="1">Uncharacterized protein</fullName>
    </submittedName>
</protein>
<proteinExistence type="predicted"/>
<dbReference type="Proteomes" id="UP001057402">
    <property type="component" value="Chromosome 8"/>
</dbReference>
<name>A0ACB9N380_9MYRT</name>
<dbReference type="EMBL" id="CM042887">
    <property type="protein sequence ID" value="KAI4330959.1"/>
    <property type="molecule type" value="Genomic_DNA"/>
</dbReference>
<accession>A0ACB9N380</accession>
<gene>
    <name evidence="1" type="ORF">MLD38_029195</name>
</gene>
<sequence length="180" mass="18972">MAPSSGNGSSHVKGHPGETWSWSMSGALNEGRSPLDPGSEQWGCGLWQGFLRGVRLLGSVEEPSLVDGSPERSGSLLHEVGLIVLFRSAENEGVTSPGTADHSRFVIAGSRLRGLGLTWAAGLSRTPRAAGLGWVAVFRVDDHGYFNIAGNRLRGVGTPDGGWSFIVNSGGLLEASWSCW</sequence>
<organism evidence="1 2">
    <name type="scientific">Melastoma candidum</name>
    <dbReference type="NCBI Taxonomy" id="119954"/>
    <lineage>
        <taxon>Eukaryota</taxon>
        <taxon>Viridiplantae</taxon>
        <taxon>Streptophyta</taxon>
        <taxon>Embryophyta</taxon>
        <taxon>Tracheophyta</taxon>
        <taxon>Spermatophyta</taxon>
        <taxon>Magnoliopsida</taxon>
        <taxon>eudicotyledons</taxon>
        <taxon>Gunneridae</taxon>
        <taxon>Pentapetalae</taxon>
        <taxon>rosids</taxon>
        <taxon>malvids</taxon>
        <taxon>Myrtales</taxon>
        <taxon>Melastomataceae</taxon>
        <taxon>Melastomatoideae</taxon>
        <taxon>Melastomateae</taxon>
        <taxon>Melastoma</taxon>
    </lineage>
</organism>